<gene>
    <name evidence="4" type="ORF">UIB01_15590</name>
</gene>
<evidence type="ECO:0000256" key="1">
    <source>
        <dbReference type="ARBA" id="ARBA00008005"/>
    </source>
</evidence>
<protein>
    <submittedName>
        <fullName evidence="4">Tail sheath protein</fullName>
    </submittedName>
</protein>
<dbReference type="Proteomes" id="UP000025238">
    <property type="component" value="Chromosome"/>
</dbReference>
<dbReference type="InterPro" id="IPR020287">
    <property type="entry name" value="Tail_sheath_C"/>
</dbReference>
<dbReference type="AlphaFoldDB" id="A0A023WVI1"/>
<dbReference type="KEGG" id="pstu:UIB01_15590"/>
<dbReference type="InterPro" id="IPR035089">
    <property type="entry name" value="Phage_sheath_subtilisin"/>
</dbReference>
<evidence type="ECO:0000313" key="5">
    <source>
        <dbReference type="Proteomes" id="UP000025238"/>
    </source>
</evidence>
<dbReference type="PATRIC" id="fig|316.97.peg.3117"/>
<proteinExistence type="inferred from homology"/>
<evidence type="ECO:0000313" key="4">
    <source>
        <dbReference type="EMBL" id="AHY43824.1"/>
    </source>
</evidence>
<dbReference type="Pfam" id="PF17482">
    <property type="entry name" value="Phage_sheath_1C"/>
    <property type="match status" value="1"/>
</dbReference>
<evidence type="ECO:0000259" key="3">
    <source>
        <dbReference type="Pfam" id="PF17482"/>
    </source>
</evidence>
<feature type="domain" description="Tail sheath protein subtilisin-like" evidence="2">
    <location>
        <begin position="208"/>
        <end position="372"/>
    </location>
</feature>
<feature type="domain" description="Tail sheath protein C-terminal" evidence="3">
    <location>
        <begin position="381"/>
        <end position="492"/>
    </location>
</feature>
<evidence type="ECO:0000259" key="2">
    <source>
        <dbReference type="Pfam" id="PF04984"/>
    </source>
</evidence>
<dbReference type="PIRSF" id="PIRSF007349">
    <property type="entry name" value="Tsp_L"/>
    <property type="match status" value="1"/>
</dbReference>
<organism evidence="4 5">
    <name type="scientific">Stutzerimonas stutzeri</name>
    <name type="common">Pseudomonas stutzeri</name>
    <dbReference type="NCBI Taxonomy" id="316"/>
    <lineage>
        <taxon>Bacteria</taxon>
        <taxon>Pseudomonadati</taxon>
        <taxon>Pseudomonadota</taxon>
        <taxon>Gammaproteobacteria</taxon>
        <taxon>Pseudomonadales</taxon>
        <taxon>Pseudomonadaceae</taxon>
        <taxon>Stutzerimonas</taxon>
    </lineage>
</organism>
<dbReference type="EMBL" id="CP007509">
    <property type="protein sequence ID" value="AHY43824.1"/>
    <property type="molecule type" value="Genomic_DNA"/>
</dbReference>
<dbReference type="Pfam" id="PF04984">
    <property type="entry name" value="Phage_sheath_1"/>
    <property type="match status" value="1"/>
</dbReference>
<sequence>MSSMSFSQIPAGLRVPFFYIELDSSKANSFSQTMRVLLIGLMAADATAEANVPVICPSAEQARSLFGSGSMAAAMVEAFRAGNLFTELWVAPVAEPAAGVAVVRTITFTGAATASTVAALYVGAARVAITIRAADTAADVATAFAAAVNAAPSLPVTATALDGTLTLTSRFKGEAGNGVPLALNRRGLAGGESFPAGISAGPVTVATAGAGAPDLSGVIANLGDEEYDFIGCAFSDAVSLDALRAEMDDTAGRWSWARQVYGHVYSARRGTLAELQAYGATRNDQHCTLFGVEPRVGACDHEYIAARVAREASLLSAHVARPTQTGEISGVLAPASHERLTLTERQTLLSSGIATHYSGKDGVVRIERSITTYQKNPWGSNDTSYLDSENLHQLAYVMRYLRTGVTTQFGRHALRSDGIRVPEGVATPSMIKARLVADYAAMERAGIVERSDLFAENLIVEIDETNPNRVNVLYPPDLVNQLRIFAVLNQFRLNY</sequence>
<dbReference type="InterPro" id="IPR007067">
    <property type="entry name" value="Tail_sheath"/>
</dbReference>
<name>A0A023WVI1_STUST</name>
<comment type="similarity">
    <text evidence="1">Belongs to the myoviridae tail sheath protein family.</text>
</comment>
<accession>A0A023WVI1</accession>
<reference evidence="4 5" key="1">
    <citation type="submission" date="2014-03" db="EMBL/GenBank/DDBJ databases">
        <title>Complete genome sequence of Pseudomonas stutzeri 19SMN4.</title>
        <authorList>
            <person name="Brunet-Galmes I."/>
            <person name="Nogales B."/>
            <person name="Busquets A."/>
            <person name="Pena A."/>
            <person name="Gomila M."/>
            <person name="Garcia-Valdes E."/>
            <person name="Lalucat J."/>
            <person name="Bennasar A."/>
            <person name="Bosch R."/>
        </authorList>
    </citation>
    <scope>NUCLEOTIDE SEQUENCE [LARGE SCALE GENOMIC DNA]</scope>
    <source>
        <strain evidence="4 5">19SMN4</strain>
    </source>
</reference>